<feature type="domain" description="25S rRNA (uridine-N(3))-methyltransferase BMT5-like" evidence="1">
    <location>
        <begin position="40"/>
        <end position="205"/>
    </location>
</feature>
<proteinExistence type="predicted"/>
<name>A0ABD2U8W7_9SOLN</name>
<dbReference type="PANTHER" id="PTHR11538:SF26">
    <property type="entry name" value="FERREDOXIN-FOLD ANTICODON-BINDING DOMAIN-CONTAINING PROTEIN 1"/>
    <property type="match status" value="1"/>
</dbReference>
<organism evidence="2 3">
    <name type="scientific">Solanum stoloniferum</name>
    <dbReference type="NCBI Taxonomy" id="62892"/>
    <lineage>
        <taxon>Eukaryota</taxon>
        <taxon>Viridiplantae</taxon>
        <taxon>Streptophyta</taxon>
        <taxon>Embryophyta</taxon>
        <taxon>Tracheophyta</taxon>
        <taxon>Spermatophyta</taxon>
        <taxon>Magnoliopsida</taxon>
        <taxon>eudicotyledons</taxon>
        <taxon>Gunneridae</taxon>
        <taxon>Pentapetalae</taxon>
        <taxon>asterids</taxon>
        <taxon>lamiids</taxon>
        <taxon>Solanales</taxon>
        <taxon>Solanaceae</taxon>
        <taxon>Solanoideae</taxon>
        <taxon>Solaneae</taxon>
        <taxon>Solanum</taxon>
    </lineage>
</organism>
<protein>
    <recommendedName>
        <fullName evidence="1">25S rRNA (uridine-N(3))-methyltransferase BMT5-like domain-containing protein</fullName>
    </recommendedName>
</protein>
<dbReference type="SUPFAM" id="SSF53335">
    <property type="entry name" value="S-adenosyl-L-methionine-dependent methyltransferases"/>
    <property type="match status" value="1"/>
</dbReference>
<dbReference type="Proteomes" id="UP001627284">
    <property type="component" value="Unassembled WGS sequence"/>
</dbReference>
<gene>
    <name evidence="2" type="ORF">AABB24_013537</name>
</gene>
<evidence type="ECO:0000313" key="3">
    <source>
        <dbReference type="Proteomes" id="UP001627284"/>
    </source>
</evidence>
<dbReference type="PANTHER" id="PTHR11538">
    <property type="entry name" value="PHENYLALANYL-TRNA SYNTHETASE"/>
    <property type="match status" value="1"/>
</dbReference>
<reference evidence="2 3" key="1">
    <citation type="submission" date="2024-05" db="EMBL/GenBank/DDBJ databases">
        <title>De novo assembly of an allotetraploid wild potato.</title>
        <authorList>
            <person name="Hosaka A.J."/>
        </authorList>
    </citation>
    <scope>NUCLEOTIDE SEQUENCE [LARGE SCALE GENOMIC DNA]</scope>
    <source>
        <tissue evidence="2">Young leaves</tissue>
    </source>
</reference>
<dbReference type="EMBL" id="JBJKTR010000007">
    <property type="protein sequence ID" value="KAL3364815.1"/>
    <property type="molecule type" value="Genomic_DNA"/>
</dbReference>
<dbReference type="InterPro" id="IPR019446">
    <property type="entry name" value="BMT5-like"/>
</dbReference>
<evidence type="ECO:0000259" key="1">
    <source>
        <dbReference type="Pfam" id="PF10354"/>
    </source>
</evidence>
<comment type="caution">
    <text evidence="2">The sequence shown here is derived from an EMBL/GenBank/DDBJ whole genome shotgun (WGS) entry which is preliminary data.</text>
</comment>
<dbReference type="Pfam" id="PF10354">
    <property type="entry name" value="BMT5-like"/>
    <property type="match status" value="1"/>
</dbReference>
<accession>A0ABD2U8W7</accession>
<dbReference type="AlphaFoldDB" id="A0ABD2U8W7"/>
<dbReference type="InterPro" id="IPR029063">
    <property type="entry name" value="SAM-dependent_MTases_sf"/>
</dbReference>
<sequence>KETALAMAEVEENPKVINEEDEDEEEEKIIQHYSSYHQILLVGDGDFSFSLCLAQVFGSASNIVASSLQSYVEVIKMYKNGKSNLEKLKSLGGTVLHGVDATKIQLHSDLSNRKFDRIIYNFPHAGFHGTEDSDHLIQMHQNLVGRFFESAKKMLRVDGQIHVTHKTCLPYGRWDLVGLGSGNSLMCIECADFKIENYPGYNNKRGAGSKCDEPFHLGECNTFKFIPNPSPKNVPRTKHKKHFLHAPSQNLQNIPNSISPSIYSFQQPLSWIDSRNSPTCVINGMNGFPSYAYQNFQKVPNSISPPIYSYQQQQSWIDSRNSPTCVINGMNGFPSYAYQNFQKVPNSISPPIYSFRPSYVNDMNGFPSHVGLPARHDPISELFRIFKLYFSYIEETFGRVDTNVEVSVRRALDHGAVIFRDETGRSPGDYLEALEGLHCWSRSRIQKLQQRFIEG</sequence>
<keyword evidence="3" id="KW-1185">Reference proteome</keyword>
<feature type="non-terminal residue" evidence="2">
    <location>
        <position position="1"/>
    </location>
</feature>
<evidence type="ECO:0000313" key="2">
    <source>
        <dbReference type="EMBL" id="KAL3364815.1"/>
    </source>
</evidence>